<dbReference type="Gramene" id="PNW73500">
    <property type="protein sequence ID" value="PNW73500"/>
    <property type="gene ID" value="CHLRE_14g634150v5"/>
</dbReference>
<feature type="region of interest" description="Disordered" evidence="1">
    <location>
        <begin position="769"/>
        <end position="791"/>
    </location>
</feature>
<dbReference type="SUPFAM" id="SSF56112">
    <property type="entry name" value="Protein kinase-like (PK-like)"/>
    <property type="match status" value="1"/>
</dbReference>
<evidence type="ECO:0008006" key="4">
    <source>
        <dbReference type="Google" id="ProtNLM"/>
    </source>
</evidence>
<accession>A0A2K3CYZ0</accession>
<feature type="region of interest" description="Disordered" evidence="1">
    <location>
        <begin position="493"/>
        <end position="555"/>
    </location>
</feature>
<evidence type="ECO:0000256" key="1">
    <source>
        <dbReference type="SAM" id="MobiDB-lite"/>
    </source>
</evidence>
<sequence length="841" mass="84330">MKADDVQHWEYVQPEQEAAGSGEGGACSGNAGNGQQLLVDAIRDHQDQADELYGRDLRLLRPQCVGSIDSEADAATAMASAVTGARALGVLANAFLRLNRVATGIRAIWRQQPPSAIIQGSMITGGPARPVYGQQAPAAGPAAAAAAGPAAAAAAGPAAAAAAGPAAAAAAGSAAAGAGSAAAAAAGPAAAAGSAAAAAAGSAAAVASAVVAPSSSAVDYRYKQDLLMTIGHVYDVNSSSSGCGISADVGDVVTPQMVEPAASAGGSGWQGHATGSQDQQQQQQLLEATLVPPPCAPPQPRPMTAGVPDVQQQQQVAGDCQGGGGSAVGGSACFQQLEATAQVEAGPAAKRRRVQPKCVCAGELEIISKLMVGKGQPLDLREAWRDDSHPRHAIAVAVLSQILTYMIARGICYGFISCWLATWLVYCPPAGAAGCRRRLLYVSDPFLSTTSAAPAPGDAGGRSRAATVYGALAFLQWRALRRAVCLQEPLQHMGMDTSPTGMGPATDGGGGAGGVGAGGGGNDSSAEEPDAGARTGSDEQYTPTQSELEQASDSYHQLQGSLQQLGRQGTAAAEPAGAVVAAQQRQPQQMPTAAPGTVADAAAAPAATAAAAAAATAGAANLPRPSRVLLRFSETLAAGSEGLVMAGTCDGVDCVIKLLGPDRSGLAAYEREVAAYTALQRLQGRHVPELQAWGDLEYGVRFLALRRVAGAQPLSSLQRPLPAAVKGAALQALAVVQAACPGFVHGDVRLENVVVLEAAASGGLRGEQQLPAGLAGPSTSQPAGASAGARDEARGGVAAGAASSGSLLLPRCVLLDFGRSRLDGDAAQQRLEREELRQLLR</sequence>
<dbReference type="EMBL" id="CM008975">
    <property type="protein sequence ID" value="PNW73500.1"/>
    <property type="molecule type" value="Genomic_DNA"/>
</dbReference>
<feature type="region of interest" description="Disordered" evidence="1">
    <location>
        <begin position="261"/>
        <end position="282"/>
    </location>
</feature>
<dbReference type="PANTHER" id="PTHR37171">
    <property type="entry name" value="SERINE/THREONINE-PROTEIN KINASE YRZF-RELATED"/>
    <property type="match status" value="1"/>
</dbReference>
<dbReference type="InParanoid" id="A0A2K3CYZ0"/>
<name>A0A2K3CYZ0_CHLRE</name>
<dbReference type="PANTHER" id="PTHR37171:SF1">
    <property type="entry name" value="SERINE_THREONINE-PROTEIN KINASE YRZF-RELATED"/>
    <property type="match status" value="1"/>
</dbReference>
<dbReference type="GeneID" id="66056368"/>
<feature type="compositionally biased region" description="Polar residues" evidence="1">
    <location>
        <begin position="538"/>
        <end position="555"/>
    </location>
</feature>
<feature type="compositionally biased region" description="Gly residues" evidence="1">
    <location>
        <begin position="506"/>
        <end position="522"/>
    </location>
</feature>
<reference evidence="2 3" key="1">
    <citation type="journal article" date="2007" name="Science">
        <title>The Chlamydomonas genome reveals the evolution of key animal and plant functions.</title>
        <authorList>
            <person name="Merchant S.S."/>
            <person name="Prochnik S.E."/>
            <person name="Vallon O."/>
            <person name="Harris E.H."/>
            <person name="Karpowicz S.J."/>
            <person name="Witman G.B."/>
            <person name="Terry A."/>
            <person name="Salamov A."/>
            <person name="Fritz-Laylin L.K."/>
            <person name="Marechal-Drouard L."/>
            <person name="Marshall W.F."/>
            <person name="Qu L.H."/>
            <person name="Nelson D.R."/>
            <person name="Sanderfoot A.A."/>
            <person name="Spalding M.H."/>
            <person name="Kapitonov V.V."/>
            <person name="Ren Q."/>
            <person name="Ferris P."/>
            <person name="Lindquist E."/>
            <person name="Shapiro H."/>
            <person name="Lucas S.M."/>
            <person name="Grimwood J."/>
            <person name="Schmutz J."/>
            <person name="Cardol P."/>
            <person name="Cerutti H."/>
            <person name="Chanfreau G."/>
            <person name="Chen C.L."/>
            <person name="Cognat V."/>
            <person name="Croft M.T."/>
            <person name="Dent R."/>
            <person name="Dutcher S."/>
            <person name="Fernandez E."/>
            <person name="Fukuzawa H."/>
            <person name="Gonzalez-Ballester D."/>
            <person name="Gonzalez-Halphen D."/>
            <person name="Hallmann A."/>
            <person name="Hanikenne M."/>
            <person name="Hippler M."/>
            <person name="Inwood W."/>
            <person name="Jabbari K."/>
            <person name="Kalanon M."/>
            <person name="Kuras R."/>
            <person name="Lefebvre P.A."/>
            <person name="Lemaire S.D."/>
            <person name="Lobanov A.V."/>
            <person name="Lohr M."/>
            <person name="Manuell A."/>
            <person name="Meier I."/>
            <person name="Mets L."/>
            <person name="Mittag M."/>
            <person name="Mittelmeier T."/>
            <person name="Moroney J.V."/>
            <person name="Moseley J."/>
            <person name="Napoli C."/>
            <person name="Nedelcu A.M."/>
            <person name="Niyogi K."/>
            <person name="Novoselov S.V."/>
            <person name="Paulsen I.T."/>
            <person name="Pazour G."/>
            <person name="Purton S."/>
            <person name="Ral J.P."/>
            <person name="Riano-Pachon D.M."/>
            <person name="Riekhof W."/>
            <person name="Rymarquis L."/>
            <person name="Schroda M."/>
            <person name="Stern D."/>
            <person name="Umen J."/>
            <person name="Willows R."/>
            <person name="Wilson N."/>
            <person name="Zimmer S.L."/>
            <person name="Allmer J."/>
            <person name="Balk J."/>
            <person name="Bisova K."/>
            <person name="Chen C.J."/>
            <person name="Elias M."/>
            <person name="Gendler K."/>
            <person name="Hauser C."/>
            <person name="Lamb M.R."/>
            <person name="Ledford H."/>
            <person name="Long J.C."/>
            <person name="Minagawa J."/>
            <person name="Page M.D."/>
            <person name="Pan J."/>
            <person name="Pootakham W."/>
            <person name="Roje S."/>
            <person name="Rose A."/>
            <person name="Stahlberg E."/>
            <person name="Terauchi A.M."/>
            <person name="Yang P."/>
            <person name="Ball S."/>
            <person name="Bowler C."/>
            <person name="Dieckmann C.L."/>
            <person name="Gladyshev V.N."/>
            <person name="Green P."/>
            <person name="Jorgensen R."/>
            <person name="Mayfield S."/>
            <person name="Mueller-Roeber B."/>
            <person name="Rajamani S."/>
            <person name="Sayre R.T."/>
            <person name="Brokstein P."/>
            <person name="Dubchak I."/>
            <person name="Goodstein D."/>
            <person name="Hornick L."/>
            <person name="Huang Y.W."/>
            <person name="Jhaveri J."/>
            <person name="Luo Y."/>
            <person name="Martinez D."/>
            <person name="Ngau W.C."/>
            <person name="Otillar B."/>
            <person name="Poliakov A."/>
            <person name="Porter A."/>
            <person name="Szajkowski L."/>
            <person name="Werner G."/>
            <person name="Zhou K."/>
            <person name="Grigoriev I.V."/>
            <person name="Rokhsar D.S."/>
            <person name="Grossman A.R."/>
        </authorList>
    </citation>
    <scope>NUCLEOTIDE SEQUENCE [LARGE SCALE GENOMIC DNA]</scope>
    <source>
        <strain evidence="3">CC-503</strain>
    </source>
</reference>
<dbReference type="ExpressionAtlas" id="A0A2K3CYZ0">
    <property type="expression patterns" value="baseline"/>
</dbReference>
<evidence type="ECO:0000313" key="2">
    <source>
        <dbReference type="EMBL" id="PNW73500.1"/>
    </source>
</evidence>
<gene>
    <name evidence="2" type="ORF">CHLRE_14g634150v5</name>
</gene>
<dbReference type="KEGG" id="cre:CHLRE_14g634150v5"/>
<dbReference type="AlphaFoldDB" id="A0A2K3CYZ0"/>
<dbReference type="InterPro" id="IPR011009">
    <property type="entry name" value="Kinase-like_dom_sf"/>
</dbReference>
<dbReference type="RefSeq" id="XP_042917152.1">
    <property type="nucleotide sequence ID" value="XM_043070479.1"/>
</dbReference>
<dbReference type="OrthoDB" id="552636at2759"/>
<dbReference type="InterPro" id="IPR052396">
    <property type="entry name" value="Meiotic_Drive_Suppr_Kinase"/>
</dbReference>
<keyword evidence="3" id="KW-1185">Reference proteome</keyword>
<dbReference type="Proteomes" id="UP000006906">
    <property type="component" value="Chromosome 14"/>
</dbReference>
<proteinExistence type="predicted"/>
<organism evidence="2 3">
    <name type="scientific">Chlamydomonas reinhardtii</name>
    <name type="common">Chlamydomonas smithii</name>
    <dbReference type="NCBI Taxonomy" id="3055"/>
    <lineage>
        <taxon>Eukaryota</taxon>
        <taxon>Viridiplantae</taxon>
        <taxon>Chlorophyta</taxon>
        <taxon>core chlorophytes</taxon>
        <taxon>Chlorophyceae</taxon>
        <taxon>CS clade</taxon>
        <taxon>Chlamydomonadales</taxon>
        <taxon>Chlamydomonadaceae</taxon>
        <taxon>Chlamydomonas</taxon>
    </lineage>
</organism>
<evidence type="ECO:0000313" key="3">
    <source>
        <dbReference type="Proteomes" id="UP000006906"/>
    </source>
</evidence>
<protein>
    <recommendedName>
        <fullName evidence="4">Protein kinase domain-containing protein</fullName>
    </recommendedName>
</protein>